<dbReference type="SUPFAM" id="SSF50998">
    <property type="entry name" value="Quinoprotein alcohol dehydrogenase-like"/>
    <property type="match status" value="1"/>
</dbReference>
<reference evidence="2" key="1">
    <citation type="submission" date="2023-03" db="EMBL/GenBank/DDBJ databases">
        <title>Massive genome expansion in bonnet fungi (Mycena s.s.) driven by repeated elements and novel gene families across ecological guilds.</title>
        <authorList>
            <consortium name="Lawrence Berkeley National Laboratory"/>
            <person name="Harder C.B."/>
            <person name="Miyauchi S."/>
            <person name="Viragh M."/>
            <person name="Kuo A."/>
            <person name="Thoen E."/>
            <person name="Andreopoulos B."/>
            <person name="Lu D."/>
            <person name="Skrede I."/>
            <person name="Drula E."/>
            <person name="Henrissat B."/>
            <person name="Morin E."/>
            <person name="Kohler A."/>
            <person name="Barry K."/>
            <person name="LaButti K."/>
            <person name="Morin E."/>
            <person name="Salamov A."/>
            <person name="Lipzen A."/>
            <person name="Mereny Z."/>
            <person name="Hegedus B."/>
            <person name="Baldrian P."/>
            <person name="Stursova M."/>
            <person name="Weitz H."/>
            <person name="Taylor A."/>
            <person name="Grigoriev I.V."/>
            <person name="Nagy L.G."/>
            <person name="Martin F."/>
            <person name="Kauserud H."/>
        </authorList>
    </citation>
    <scope>NUCLEOTIDE SEQUENCE</scope>
    <source>
        <strain evidence="2">9284</strain>
    </source>
</reference>
<accession>A0AAD7BDJ0</accession>
<dbReference type="Pfam" id="PF00646">
    <property type="entry name" value="F-box"/>
    <property type="match status" value="1"/>
</dbReference>
<proteinExistence type="predicted"/>
<dbReference type="EMBL" id="JARKIF010000020">
    <property type="protein sequence ID" value="KAJ7618037.1"/>
    <property type="molecule type" value="Genomic_DNA"/>
</dbReference>
<gene>
    <name evidence="2" type="ORF">FB45DRAFT_1007662</name>
</gene>
<evidence type="ECO:0000313" key="3">
    <source>
        <dbReference type="Proteomes" id="UP001221142"/>
    </source>
</evidence>
<dbReference type="InterPro" id="IPR001810">
    <property type="entry name" value="F-box_dom"/>
</dbReference>
<evidence type="ECO:0000259" key="1">
    <source>
        <dbReference type="Pfam" id="PF00646"/>
    </source>
</evidence>
<dbReference type="SUPFAM" id="SSF81383">
    <property type="entry name" value="F-box domain"/>
    <property type="match status" value="1"/>
</dbReference>
<feature type="domain" description="F-box" evidence="1">
    <location>
        <begin position="42"/>
        <end position="82"/>
    </location>
</feature>
<dbReference type="AlphaFoldDB" id="A0AAD7BDJ0"/>
<dbReference type="InterPro" id="IPR036047">
    <property type="entry name" value="F-box-like_dom_sf"/>
</dbReference>
<evidence type="ECO:0000313" key="2">
    <source>
        <dbReference type="EMBL" id="KAJ7618037.1"/>
    </source>
</evidence>
<keyword evidence="3" id="KW-1185">Reference proteome</keyword>
<comment type="caution">
    <text evidence="2">The sequence shown here is derived from an EMBL/GenBank/DDBJ whole genome shotgun (WGS) entry which is preliminary data.</text>
</comment>
<organism evidence="2 3">
    <name type="scientific">Roridomyces roridus</name>
    <dbReference type="NCBI Taxonomy" id="1738132"/>
    <lineage>
        <taxon>Eukaryota</taxon>
        <taxon>Fungi</taxon>
        <taxon>Dikarya</taxon>
        <taxon>Basidiomycota</taxon>
        <taxon>Agaricomycotina</taxon>
        <taxon>Agaricomycetes</taxon>
        <taxon>Agaricomycetidae</taxon>
        <taxon>Agaricales</taxon>
        <taxon>Marasmiineae</taxon>
        <taxon>Mycenaceae</taxon>
        <taxon>Roridomyces</taxon>
    </lineage>
</organism>
<sequence>MLLGSRLETSTEMGIPSSPGWIAYTAKRIARYGRKNDGRQLTHLNEDVLGEILSYCDIYHILLFSRVNRVCRRIALSKHLWISLLRDLEFRALLDLGPKEQLEAYETPELIDMVKRVSLGPRTWSPTSSTPPTIRREVVLHFDVPHGPGTGIHLLPGGKYVVFWKSRGVFALWGIASQRCIWTHPALWWFWSIDVPDGGHVAVVGLGSEVFGQQAGDLEVNEVDLRTGDSRVRFRARIPCRFGTAGQMNILGDIFTVALSTKTSREILIVNWRANTCVRLKFPLTSLICSSLVQGHLIVAYRDSYIHNGVVSGVYPLASFHWNAMDPNHPWSHFGETTRRPPTTITLPFASVHRMTFLEMQTYRSPTRRDTYKVTIKLRIRLPPRRLAMRLWDKVTISSSDDDSTCLSFLQAYILSPSTVSDLRILPTIPQPRNRMFPHTVSGYATDLANRELSVVDGWGIRDGIGTVDGKLKNKESREVLRRSQLVSSAWPMLGEYSAAVPLLEERTLRILYFD</sequence>
<protein>
    <recommendedName>
        <fullName evidence="1">F-box domain-containing protein</fullName>
    </recommendedName>
</protein>
<name>A0AAD7BDJ0_9AGAR</name>
<dbReference type="Proteomes" id="UP001221142">
    <property type="component" value="Unassembled WGS sequence"/>
</dbReference>
<dbReference type="InterPro" id="IPR011047">
    <property type="entry name" value="Quinoprotein_ADH-like_sf"/>
</dbReference>